<keyword evidence="3" id="KW-0285">Flavoprotein</keyword>
<dbReference type="Proteomes" id="UP000092389">
    <property type="component" value="Unassembled WGS sequence"/>
</dbReference>
<dbReference type="InterPro" id="IPR052161">
    <property type="entry name" value="Mycobact_Acyl-CoA_DH"/>
</dbReference>
<dbReference type="OrthoDB" id="2431337at2"/>
<dbReference type="RefSeq" id="WP_067907830.1">
    <property type="nucleotide sequence ID" value="NZ_LZJP01000100.1"/>
</dbReference>
<evidence type="ECO:0000256" key="3">
    <source>
        <dbReference type="ARBA" id="ARBA00022630"/>
    </source>
</evidence>
<dbReference type="InterPro" id="IPR036250">
    <property type="entry name" value="AcylCo_DH-like_C"/>
</dbReference>
<dbReference type="SUPFAM" id="SSF47203">
    <property type="entry name" value="Acyl-CoA dehydrogenase C-terminal domain-like"/>
    <property type="match status" value="2"/>
</dbReference>
<dbReference type="GO" id="GO:0005886">
    <property type="term" value="C:plasma membrane"/>
    <property type="evidence" value="ECO:0007669"/>
    <property type="project" value="TreeGrafter"/>
</dbReference>
<comment type="cofactor">
    <cofactor evidence="1">
        <name>FAD</name>
        <dbReference type="ChEBI" id="CHEBI:57692"/>
    </cofactor>
</comment>
<protein>
    <submittedName>
        <fullName evidence="9">Acyl-CoA dehydrogenase</fullName>
    </submittedName>
</protein>
<dbReference type="PANTHER" id="PTHR43292:SF4">
    <property type="entry name" value="ACYL-COA DEHYDROGENASE FADE34"/>
    <property type="match status" value="1"/>
</dbReference>
<evidence type="ECO:0000256" key="4">
    <source>
        <dbReference type="ARBA" id="ARBA00022827"/>
    </source>
</evidence>
<feature type="domain" description="Acyl-CoA oxidase/dehydrogenase middle" evidence="7">
    <location>
        <begin position="458"/>
        <end position="551"/>
    </location>
</feature>
<organism evidence="9 10">
    <name type="scientific">Mycobacterium mantenii</name>
    <dbReference type="NCBI Taxonomy" id="560555"/>
    <lineage>
        <taxon>Bacteria</taxon>
        <taxon>Bacillati</taxon>
        <taxon>Actinomycetota</taxon>
        <taxon>Actinomycetes</taxon>
        <taxon>Mycobacteriales</taxon>
        <taxon>Mycobacteriaceae</taxon>
        <taxon>Mycobacterium</taxon>
        <taxon>Mycobacterium avium complex (MAC)</taxon>
    </lineage>
</organism>
<dbReference type="Pfam" id="PF02770">
    <property type="entry name" value="Acyl-CoA_dh_M"/>
    <property type="match status" value="1"/>
</dbReference>
<dbReference type="InterPro" id="IPR046373">
    <property type="entry name" value="Acyl-CoA_Oxase/DH_mid-dom_sf"/>
</dbReference>
<dbReference type="GO" id="GO:0016627">
    <property type="term" value="F:oxidoreductase activity, acting on the CH-CH group of donors"/>
    <property type="evidence" value="ECO:0007669"/>
    <property type="project" value="InterPro"/>
</dbReference>
<feature type="domain" description="Acyl-CoA dehydrogenase/oxidase C-terminal" evidence="6">
    <location>
        <begin position="564"/>
        <end position="703"/>
    </location>
</feature>
<accession>A0A1A2TTC4</accession>
<dbReference type="PANTHER" id="PTHR43292">
    <property type="entry name" value="ACYL-COA DEHYDROGENASE"/>
    <property type="match status" value="1"/>
</dbReference>
<dbReference type="Gene3D" id="1.20.140.10">
    <property type="entry name" value="Butyryl-CoA Dehydrogenase, subunit A, domain 3"/>
    <property type="match status" value="2"/>
</dbReference>
<dbReference type="AlphaFoldDB" id="A0A1A2TTC4"/>
<proteinExistence type="inferred from homology"/>
<sequence>MVATVTDEQFAARALVRDWARNATSGPGGTAAIRDVEQGKSDAWRPVFSRLAELGIFGVAIPEESGGAGGSIEDLCAMVEEAAKALVPGPVATTALATLVVSDPELLGSLASGERFAGLALQGDIRFDGATSKASGCLPFALGVADGAVLLAPADGKWLLIDTDGEGAQIEPLQATDFSRPLARVVLDSAPATVVSDTRDRVEELAATVLAAEAAGITRWSLQTAVDYAKVREQFGKPIGSFQAIKHICAEMLCRAEQAEVAAADAARAAAEGDESQFSIAAALAAGTAIAAVKANVKDCIQVLGGIGCTWEHDAHLYLRRAHAIGRFLGGAETWLRRITALTQGGVRRRLGIDLTEVEDQRPEIAAAVAKIVDLPEQERQAALAEAGLQAPHWPAPYGRGAGPAEQLLIDQELAAAGVARPDLVIGWWAAPTILEHGTPEQVERFVPGTTRGEFLWCQLFSEPGAGSDLASLRTKAVRTEGGWNLTGQKVWTSAAHKARWGVCLARTDPDAPKHKGITYFLVEMSSPGIEIRPLREITGDSLFNEVFLDNVFVPDELVVGEVNDGWRLARTTLANERVAMANGTALGNPMEELLKLLAELDLDAAEQDRLGRLIIAAQTGALLDQRIAQLAVGGQDPGAQSSVRKLIGVRYRQALAEYTMDVSEGGGLVHNQAVFDFLNTRCLTIAGGTEQILLTVAAERLLGLPR</sequence>
<feature type="domain" description="Acyl-CoA dehydrogenase/oxidase N-terminal" evidence="8">
    <location>
        <begin position="374"/>
        <end position="454"/>
    </location>
</feature>
<dbReference type="InterPro" id="IPR006091">
    <property type="entry name" value="Acyl-CoA_Oxase/DH_mid-dom"/>
</dbReference>
<dbReference type="InterPro" id="IPR037069">
    <property type="entry name" value="AcylCoA_DH/ox_N_sf"/>
</dbReference>
<evidence type="ECO:0000256" key="5">
    <source>
        <dbReference type="ARBA" id="ARBA00023002"/>
    </source>
</evidence>
<evidence type="ECO:0000256" key="1">
    <source>
        <dbReference type="ARBA" id="ARBA00001974"/>
    </source>
</evidence>
<evidence type="ECO:0000313" key="9">
    <source>
        <dbReference type="EMBL" id="OBH79703.1"/>
    </source>
</evidence>
<feature type="domain" description="Acyl-CoA dehydrogenase/oxidase C-terminal" evidence="6">
    <location>
        <begin position="209"/>
        <end position="340"/>
    </location>
</feature>
<dbReference type="Gene3D" id="1.10.540.10">
    <property type="entry name" value="Acyl-CoA dehydrogenase/oxidase, N-terminal domain"/>
    <property type="match status" value="2"/>
</dbReference>
<dbReference type="InterPro" id="IPR009075">
    <property type="entry name" value="AcylCo_DH/oxidase_C"/>
</dbReference>
<reference evidence="9 10" key="1">
    <citation type="submission" date="2016-06" db="EMBL/GenBank/DDBJ databases">
        <authorList>
            <person name="Kjaerup R.B."/>
            <person name="Dalgaard T.S."/>
            <person name="Juul-Madsen H.R."/>
        </authorList>
    </citation>
    <scope>NUCLEOTIDE SEQUENCE [LARGE SCALE GENOMIC DNA]</scope>
    <source>
        <strain evidence="9 10">E152</strain>
    </source>
</reference>
<evidence type="ECO:0000259" key="7">
    <source>
        <dbReference type="Pfam" id="PF02770"/>
    </source>
</evidence>
<dbReference type="SUPFAM" id="SSF56645">
    <property type="entry name" value="Acyl-CoA dehydrogenase NM domain-like"/>
    <property type="match status" value="2"/>
</dbReference>
<gene>
    <name evidence="9" type="ORF">A5683_15400</name>
</gene>
<keyword evidence="5" id="KW-0560">Oxidoreductase</keyword>
<feature type="domain" description="Acyl-CoA dehydrogenase/oxidase N-terminal" evidence="8">
    <location>
        <begin position="6"/>
        <end position="97"/>
    </location>
</feature>
<keyword evidence="4" id="KW-0274">FAD</keyword>
<comment type="caution">
    <text evidence="9">The sequence shown here is derived from an EMBL/GenBank/DDBJ whole genome shotgun (WGS) entry which is preliminary data.</text>
</comment>
<evidence type="ECO:0000256" key="2">
    <source>
        <dbReference type="ARBA" id="ARBA00009347"/>
    </source>
</evidence>
<name>A0A1A2TTC4_MYCNT</name>
<dbReference type="Gene3D" id="2.40.110.10">
    <property type="entry name" value="Butyryl-CoA Dehydrogenase, subunit A, domain 2"/>
    <property type="match status" value="1"/>
</dbReference>
<evidence type="ECO:0000259" key="8">
    <source>
        <dbReference type="Pfam" id="PF02771"/>
    </source>
</evidence>
<evidence type="ECO:0000313" key="10">
    <source>
        <dbReference type="Proteomes" id="UP000092389"/>
    </source>
</evidence>
<dbReference type="EMBL" id="LZJU01000037">
    <property type="protein sequence ID" value="OBH79703.1"/>
    <property type="molecule type" value="Genomic_DNA"/>
</dbReference>
<dbReference type="Pfam" id="PF02771">
    <property type="entry name" value="Acyl-CoA_dh_N"/>
    <property type="match status" value="2"/>
</dbReference>
<dbReference type="Pfam" id="PF00441">
    <property type="entry name" value="Acyl-CoA_dh_1"/>
    <property type="match status" value="2"/>
</dbReference>
<dbReference type="InterPro" id="IPR009100">
    <property type="entry name" value="AcylCoA_DH/oxidase_NM_dom_sf"/>
</dbReference>
<dbReference type="GO" id="GO:0050660">
    <property type="term" value="F:flavin adenine dinucleotide binding"/>
    <property type="evidence" value="ECO:0007669"/>
    <property type="project" value="InterPro"/>
</dbReference>
<evidence type="ECO:0000259" key="6">
    <source>
        <dbReference type="Pfam" id="PF00441"/>
    </source>
</evidence>
<comment type="similarity">
    <text evidence="2">Belongs to the acyl-CoA dehydrogenase family.</text>
</comment>
<dbReference type="InterPro" id="IPR013786">
    <property type="entry name" value="AcylCoA_DH/ox_N"/>
</dbReference>
<dbReference type="FunFam" id="2.40.110.10:FF:000011">
    <property type="entry name" value="Acyl-CoA dehydrogenase FadE34"/>
    <property type="match status" value="1"/>
</dbReference>